<dbReference type="CTD" id="36338135"/>
<keyword evidence="12" id="KW-1185">Reference proteome</keyword>
<dbReference type="OrthoDB" id="26242at2759"/>
<dbReference type="AlphaFoldDB" id="W6V812"/>
<feature type="compositionally biased region" description="Basic residues" evidence="8">
    <location>
        <begin position="1102"/>
        <end position="1117"/>
    </location>
</feature>
<dbReference type="InterPro" id="IPR002909">
    <property type="entry name" value="IPT_dom"/>
</dbReference>
<evidence type="ECO:0000256" key="6">
    <source>
        <dbReference type="ARBA" id="ARBA00022927"/>
    </source>
</evidence>
<evidence type="ECO:0000313" key="12">
    <source>
        <dbReference type="Proteomes" id="UP000019149"/>
    </source>
</evidence>
<dbReference type="CDD" id="cd00102">
    <property type="entry name" value="IPT"/>
    <property type="match status" value="1"/>
</dbReference>
<keyword evidence="5 7" id="KW-0268">Exocytosis</keyword>
<feature type="domain" description="Exocyst complex component EXOC2/Sec5 N-terminal" evidence="10">
    <location>
        <begin position="167"/>
        <end position="807"/>
    </location>
</feature>
<dbReference type="RefSeq" id="XP_024353820.1">
    <property type="nucleotide sequence ID" value="XM_024491669.1"/>
</dbReference>
<dbReference type="Proteomes" id="UP000019149">
    <property type="component" value="Unassembled WGS sequence"/>
</dbReference>
<evidence type="ECO:0000256" key="3">
    <source>
        <dbReference type="ARBA" id="ARBA00017526"/>
    </source>
</evidence>
<dbReference type="GeneID" id="36338135"/>
<reference evidence="11 12" key="1">
    <citation type="journal article" date="2013" name="Nat. Genet.">
        <title>The genome of the hydatid tapeworm Echinococcus granulosus.</title>
        <authorList>
            <person name="Zheng H."/>
            <person name="Zhang W."/>
            <person name="Zhang L."/>
            <person name="Zhang Z."/>
            <person name="Li J."/>
            <person name="Lu G."/>
            <person name="Zhu Y."/>
            <person name="Wang Y."/>
            <person name="Huang Y."/>
            <person name="Liu J."/>
            <person name="Kang H."/>
            <person name="Chen J."/>
            <person name="Wang L."/>
            <person name="Chen A."/>
            <person name="Yu S."/>
            <person name="Gao Z."/>
            <person name="Jin L."/>
            <person name="Gu W."/>
            <person name="Wang Z."/>
            <person name="Zhao L."/>
            <person name="Shi B."/>
            <person name="Wen H."/>
            <person name="Lin R."/>
            <person name="Jones M.K."/>
            <person name="Brejova B."/>
            <person name="Vinar T."/>
            <person name="Zhao G."/>
            <person name="McManus D.P."/>
            <person name="Chen Z."/>
            <person name="Zhou Y."/>
            <person name="Wang S."/>
        </authorList>
    </citation>
    <scope>NUCLEOTIDE SEQUENCE [LARGE SCALE GENOMIC DNA]</scope>
</reference>
<dbReference type="InterPro" id="IPR014756">
    <property type="entry name" value="Ig_E-set"/>
</dbReference>
<evidence type="ECO:0000256" key="2">
    <source>
        <dbReference type="ARBA" id="ARBA00010578"/>
    </source>
</evidence>
<sequence>MSASGPPAQVTGISPIEGVPGTKLTLRGEHFGQSALDLTHVFVGGIDVSPSARWFSSRKLSVITPLGTGELEIVVVTRSGGIGTSELTYTQNVGQKVGPQEQVSYWPEDERRRCPAIIERGSGTRQEGGGDVVDASLAATGLPAAELARLGIPLSDTALMKIYPCSGSVLLSEPDFDPLLFLLKYYKNASFEDLVMARNNFSRSIAASGGHDSCHVIKNNLYLIFRCLEGLEDLRNEMKRSNVPGNYEYKPSGQKTRSKVEEGTVETRLEKKLTDSWNQGYDLFKDVLRCREAANSARNVLSIMERFSFLFRLPESIRKTIKEGEYNLAISDYKRAKALFSTSDCGAFQRVFVEIENVVAQFRNTLKTELLEVPIDVDEAMRRIKCLEQLDVDYDPYWICAEAFKNWLVEQLRGFQKRYQEEVKVSSSSQSEISKTPSQPILCSTVKGRMSNQQMIVQLVKQACNLLSTQCVQFWRLQAVCLAASSKSKPNVLERTDTQQSRQAKYQTINLELVHLLANCIREVVLQPASVGTLETVSSGWASTCVQEFRNCCLSLPLDIVPRDAQAVLRRLSYDLRRHAVRDALRSSQTTTESLHFKENWEVEVTDDGGSITQLPLAYENAVSETLSRCKTLMSSRTSLENSLFDAPEYQERFSQSFSDVMLGFLGTLQHLAEQIKLSLPWHGGAAEMSQYDDQDGLGTLEPTVGQRPIIAQARGVLLLVSNADWAARHANAHVFSAYATAGFSNVEDLKSRVSSSWKAVTVKLIDLYVNIRTTWLCAPLDKTTPDNALQSAMITALCNLSHIHAELVLLLGISTAAQVNADKNGSDGDDGLLSCDRTQSIMQTVAAKLANSIRTRSGNGKREKLNLDLKNFSTFDWRIPLIGVGVAAYKPKPIHPTSLFPSWFDSRRRLFDTWTVGFRSDEQNKVVGGVRVTSPLSVSDRAVGLQHVVGPPTRCCCFYLYTVLSLECQGGGKGRGRLDLHQRAVASCGWQSARVLINFLNTIYMDGGEFSRRWTCACVHSPTSDVVDDAASCDMVQVNANFILDLLKLLISGESLEQFLSSKKSALDLKRSLRLVAKALDAGETFEESQGGLDSPSTQSHRTRNLFIRRPHLRRH</sequence>
<evidence type="ECO:0000256" key="4">
    <source>
        <dbReference type="ARBA" id="ARBA00022448"/>
    </source>
</evidence>
<comment type="similarity">
    <text evidence="2 7">Belongs to the SEC5 family.</text>
</comment>
<dbReference type="GO" id="GO:0000145">
    <property type="term" value="C:exocyst"/>
    <property type="evidence" value="ECO:0007669"/>
    <property type="project" value="UniProtKB-UniRule"/>
</dbReference>
<evidence type="ECO:0000259" key="10">
    <source>
        <dbReference type="Pfam" id="PF15469"/>
    </source>
</evidence>
<keyword evidence="4 7" id="KW-0813">Transport</keyword>
<dbReference type="GO" id="GO:0006887">
    <property type="term" value="P:exocytosis"/>
    <property type="evidence" value="ECO:0007669"/>
    <property type="project" value="UniProtKB-KW"/>
</dbReference>
<dbReference type="GO" id="GO:0015031">
    <property type="term" value="P:protein transport"/>
    <property type="evidence" value="ECO:0007669"/>
    <property type="project" value="UniProtKB-KW"/>
</dbReference>
<evidence type="ECO:0000259" key="9">
    <source>
        <dbReference type="Pfam" id="PF01833"/>
    </source>
</evidence>
<gene>
    <name evidence="11" type="ORF">EGR_02420</name>
</gene>
<dbReference type="Pfam" id="PF01833">
    <property type="entry name" value="TIG"/>
    <property type="match status" value="1"/>
</dbReference>
<accession>W6V812</accession>
<evidence type="ECO:0000256" key="5">
    <source>
        <dbReference type="ARBA" id="ARBA00022483"/>
    </source>
</evidence>
<protein>
    <recommendedName>
        <fullName evidence="3 7">Exocyst complex component 2</fullName>
    </recommendedName>
</protein>
<dbReference type="SUPFAM" id="SSF81296">
    <property type="entry name" value="E set domains"/>
    <property type="match status" value="1"/>
</dbReference>
<feature type="region of interest" description="Disordered" evidence="8">
    <location>
        <begin position="1088"/>
        <end position="1117"/>
    </location>
</feature>
<dbReference type="STRING" id="6210.W6V812"/>
<evidence type="ECO:0000256" key="7">
    <source>
        <dbReference type="RuleBase" id="RU365069"/>
    </source>
</evidence>
<dbReference type="InterPro" id="IPR039481">
    <property type="entry name" value="EXOC2/Sec5_N_dom"/>
</dbReference>
<dbReference type="InterPro" id="IPR029175">
    <property type="entry name" value="EXOC2/Sec5"/>
</dbReference>
<dbReference type="KEGG" id="egl:EGR_02420"/>
<proteinExistence type="inferred from homology"/>
<comment type="subunit">
    <text evidence="7">Component of the exocyst complex.</text>
</comment>
<dbReference type="PANTHER" id="PTHR13043:SF1">
    <property type="entry name" value="EXOCYST COMPLEX COMPONENT 2"/>
    <property type="match status" value="1"/>
</dbReference>
<keyword evidence="6 7" id="KW-0653">Protein transport</keyword>
<dbReference type="OMA" id="WAARHAN"/>
<evidence type="ECO:0000313" key="11">
    <source>
        <dbReference type="EMBL" id="EUB62624.1"/>
    </source>
</evidence>
<name>W6V812_ECHGR</name>
<dbReference type="PANTHER" id="PTHR13043">
    <property type="entry name" value="EXOCYST COMPLEX COMPONENT SEC5"/>
    <property type="match status" value="1"/>
</dbReference>
<dbReference type="GO" id="GO:0006893">
    <property type="term" value="P:Golgi to plasma membrane transport"/>
    <property type="evidence" value="ECO:0007669"/>
    <property type="project" value="UniProtKB-UniRule"/>
</dbReference>
<feature type="domain" description="IPT/TIG" evidence="9">
    <location>
        <begin position="9"/>
        <end position="90"/>
    </location>
</feature>
<evidence type="ECO:0000256" key="1">
    <source>
        <dbReference type="ARBA" id="ARBA00002660"/>
    </source>
</evidence>
<dbReference type="EMBL" id="APAU02000011">
    <property type="protein sequence ID" value="EUB62624.1"/>
    <property type="molecule type" value="Genomic_DNA"/>
</dbReference>
<dbReference type="InterPro" id="IPR013783">
    <property type="entry name" value="Ig-like_fold"/>
</dbReference>
<organism evidence="11 12">
    <name type="scientific">Echinococcus granulosus</name>
    <name type="common">Hydatid tapeworm</name>
    <dbReference type="NCBI Taxonomy" id="6210"/>
    <lineage>
        <taxon>Eukaryota</taxon>
        <taxon>Metazoa</taxon>
        <taxon>Spiralia</taxon>
        <taxon>Lophotrochozoa</taxon>
        <taxon>Platyhelminthes</taxon>
        <taxon>Cestoda</taxon>
        <taxon>Eucestoda</taxon>
        <taxon>Cyclophyllidea</taxon>
        <taxon>Taeniidae</taxon>
        <taxon>Echinococcus</taxon>
        <taxon>Echinococcus granulosus group</taxon>
    </lineage>
</organism>
<comment type="function">
    <text evidence="1 7">Component of the exocyst complex involved in the docking of exocytic vesicles with fusion sites on the plasma membrane.</text>
</comment>
<evidence type="ECO:0000256" key="8">
    <source>
        <dbReference type="SAM" id="MobiDB-lite"/>
    </source>
</evidence>
<dbReference type="Gene3D" id="2.60.40.10">
    <property type="entry name" value="Immunoglobulins"/>
    <property type="match status" value="1"/>
</dbReference>
<comment type="caution">
    <text evidence="11">The sequence shown here is derived from an EMBL/GenBank/DDBJ whole genome shotgun (WGS) entry which is preliminary data.</text>
</comment>
<dbReference type="Pfam" id="PF15469">
    <property type="entry name" value="Sec5"/>
    <property type="match status" value="1"/>
</dbReference>
<dbReference type="SMR" id="W6V812"/>